<reference evidence="1" key="1">
    <citation type="submission" date="2019-04" db="EMBL/GenBank/DDBJ databases">
        <title>Friends and foes A comparative genomics studyof 23 Aspergillus species from section Flavi.</title>
        <authorList>
            <consortium name="DOE Joint Genome Institute"/>
            <person name="Kjaerbolling I."/>
            <person name="Vesth T."/>
            <person name="Frisvad J.C."/>
            <person name="Nybo J.L."/>
            <person name="Theobald S."/>
            <person name="Kildgaard S."/>
            <person name="Isbrandt T."/>
            <person name="Kuo A."/>
            <person name="Sato A."/>
            <person name="Lyhne E.K."/>
            <person name="Kogle M.E."/>
            <person name="Wiebenga A."/>
            <person name="Kun R.S."/>
            <person name="Lubbers R.J."/>
            <person name="Makela M.R."/>
            <person name="Barry K."/>
            <person name="Chovatia M."/>
            <person name="Clum A."/>
            <person name="Daum C."/>
            <person name="Haridas S."/>
            <person name="He G."/>
            <person name="LaButti K."/>
            <person name="Lipzen A."/>
            <person name="Mondo S."/>
            <person name="Riley R."/>
            <person name="Salamov A."/>
            <person name="Simmons B.A."/>
            <person name="Magnuson J.K."/>
            <person name="Henrissat B."/>
            <person name="Mortensen U.H."/>
            <person name="Larsen T.O."/>
            <person name="Devries R.P."/>
            <person name="Grigoriev I.V."/>
            <person name="Machida M."/>
            <person name="Baker S.E."/>
            <person name="Andersen M.R."/>
        </authorList>
    </citation>
    <scope>NUCLEOTIDE SEQUENCE [LARGE SCALE GENOMIC DNA]</scope>
    <source>
        <strain evidence="1">IBT 14317</strain>
    </source>
</reference>
<organism evidence="1">
    <name type="scientific">Petromyces alliaceus</name>
    <name type="common">Aspergillus alliaceus</name>
    <dbReference type="NCBI Taxonomy" id="209559"/>
    <lineage>
        <taxon>Eukaryota</taxon>
        <taxon>Fungi</taxon>
        <taxon>Dikarya</taxon>
        <taxon>Ascomycota</taxon>
        <taxon>Pezizomycotina</taxon>
        <taxon>Eurotiomycetes</taxon>
        <taxon>Eurotiomycetidae</taxon>
        <taxon>Eurotiales</taxon>
        <taxon>Aspergillaceae</taxon>
        <taxon>Aspergillus</taxon>
        <taxon>Aspergillus subgen. Circumdati</taxon>
    </lineage>
</organism>
<dbReference type="AlphaFoldDB" id="A0A5N7C5T6"/>
<proteinExistence type="predicted"/>
<sequence length="192" mass="20977">MVLSLHAVYKPGDGTTKMKVNRDGAEAILSPYDTSLSFEQRRAEPPPHRTSVSFADIHDIWTTGSIELEDIDRQLVITHDIEGGCLTVPVDGNKDFDMYFTEDGFLELKMSHSFKCMPALRADMNKKMPHPVRYSDCIAAPGNPALGQSQKQGIEIGSTKSVAGDSDISSKAMKGTPLNAVANMQLEQVHLG</sequence>
<dbReference type="Proteomes" id="UP000326877">
    <property type="component" value="Unassembled WGS sequence"/>
</dbReference>
<gene>
    <name evidence="1" type="ORF">BDV23DRAFT_184508</name>
</gene>
<name>A0A5N7C5T6_PETAA</name>
<evidence type="ECO:0000313" key="1">
    <source>
        <dbReference type="EMBL" id="KAE8389432.1"/>
    </source>
</evidence>
<dbReference type="EMBL" id="ML735266">
    <property type="protein sequence ID" value="KAE8389432.1"/>
    <property type="molecule type" value="Genomic_DNA"/>
</dbReference>
<protein>
    <submittedName>
        <fullName evidence="1">Uncharacterized protein</fullName>
    </submittedName>
</protein>
<accession>A0A5N7C5T6</accession>